<accession>A0A0B7K635</accession>
<evidence type="ECO:0000313" key="2">
    <source>
        <dbReference type="EMBL" id="CEO50450.1"/>
    </source>
</evidence>
<sequence length="326" mass="37852">MPPTPLAVPFSSAVALQSSSIDRLPTTFRARGQPLQYTRDNIEDFLSCELRTRRLDDVHQHLWLAGLPRPAHALHRQVSFGRRILISEDPNEHLTWHHSYNNTFVFIKPLPEFLLDYQFWKTGLCENHDLHKSACGLVLSYAWLIGHRSDLKIAHKESLVPESVTWEAWLRFMDAFMSYIGDPDLQTHVDRRYAYGDLRISRLNSLYRFGYAGWSLHKLVHGFMYGSTRYTAFFESNFGWMLAVFVYLSVVLSAMQVALATDRLAKDESFQEFSYGFSLLSISIVLGAIFLIFLVWVSLFWFHLLSTKQYCKAVAARREKKEREKA</sequence>
<dbReference type="PANTHER" id="PTHR34414">
    <property type="entry name" value="HET DOMAIN-CONTAINING PROTEIN-RELATED"/>
    <property type="match status" value="1"/>
</dbReference>
<feature type="transmembrane region" description="Helical" evidence="1">
    <location>
        <begin position="238"/>
        <end position="259"/>
    </location>
</feature>
<keyword evidence="1" id="KW-1133">Transmembrane helix</keyword>
<keyword evidence="1" id="KW-0472">Membrane</keyword>
<proteinExistence type="predicted"/>
<evidence type="ECO:0000256" key="1">
    <source>
        <dbReference type="SAM" id="Phobius"/>
    </source>
</evidence>
<reference evidence="2" key="1">
    <citation type="submission" date="2015-01" db="EMBL/GenBank/DDBJ databases">
        <authorList>
            <person name="Durling Mikael"/>
        </authorList>
    </citation>
    <scope>NUCLEOTIDE SEQUENCE</scope>
</reference>
<dbReference type="InterPro" id="IPR046536">
    <property type="entry name" value="DUF6601"/>
</dbReference>
<evidence type="ECO:0008006" key="3">
    <source>
        <dbReference type="Google" id="ProtNLM"/>
    </source>
</evidence>
<dbReference type="PANTHER" id="PTHR34414:SF1">
    <property type="entry name" value="SUBTILISIN-LIKE SERINE PROTEASE"/>
    <property type="match status" value="1"/>
</dbReference>
<protein>
    <recommendedName>
        <fullName evidence="3">Subtilisin-like serine protease</fullName>
    </recommendedName>
</protein>
<organism evidence="2">
    <name type="scientific">Bionectria ochroleuca</name>
    <name type="common">Gliocladium roseum</name>
    <dbReference type="NCBI Taxonomy" id="29856"/>
    <lineage>
        <taxon>Eukaryota</taxon>
        <taxon>Fungi</taxon>
        <taxon>Dikarya</taxon>
        <taxon>Ascomycota</taxon>
        <taxon>Pezizomycotina</taxon>
        <taxon>Sordariomycetes</taxon>
        <taxon>Hypocreomycetidae</taxon>
        <taxon>Hypocreales</taxon>
        <taxon>Bionectriaceae</taxon>
        <taxon>Clonostachys</taxon>
    </lineage>
</organism>
<gene>
    <name evidence="2" type="ORF">BN869_000006508_1</name>
</gene>
<dbReference type="Pfam" id="PF20246">
    <property type="entry name" value="DUF6601"/>
    <property type="match status" value="1"/>
</dbReference>
<dbReference type="EMBL" id="CDPU01000018">
    <property type="protein sequence ID" value="CEO50450.1"/>
    <property type="molecule type" value="Genomic_DNA"/>
</dbReference>
<feature type="transmembrane region" description="Helical" evidence="1">
    <location>
        <begin position="279"/>
        <end position="302"/>
    </location>
</feature>
<keyword evidence="1" id="KW-0812">Transmembrane</keyword>
<dbReference type="AlphaFoldDB" id="A0A0B7K635"/>
<name>A0A0B7K635_BIOOC</name>